<dbReference type="GO" id="GO:0016757">
    <property type="term" value="F:glycosyltransferase activity"/>
    <property type="evidence" value="ECO:0007669"/>
    <property type="project" value="UniProtKB-KW"/>
</dbReference>
<keyword evidence="2" id="KW-0808">Transferase</keyword>
<dbReference type="RefSeq" id="WP_406578668.1">
    <property type="nucleotide sequence ID" value="NZ_JBJHQH010000001.1"/>
</dbReference>
<dbReference type="EMBL" id="JBJHQH010000001">
    <property type="protein sequence ID" value="MFK9089945.1"/>
    <property type="molecule type" value="Genomic_DNA"/>
</dbReference>
<dbReference type="Pfam" id="PF00534">
    <property type="entry name" value="Glycos_transf_1"/>
    <property type="match status" value="1"/>
</dbReference>
<dbReference type="SUPFAM" id="SSF53756">
    <property type="entry name" value="UDP-Glycosyltransferase/glycogen phosphorylase"/>
    <property type="match status" value="1"/>
</dbReference>
<accession>A0ABW8R920</accession>
<protein>
    <submittedName>
        <fullName evidence="2">Glycosyltransferase</fullName>
        <ecNumber evidence="2">2.4.-.-</ecNumber>
    </submittedName>
</protein>
<dbReference type="Gene3D" id="3.40.50.2000">
    <property type="entry name" value="Glycogen Phosphorylase B"/>
    <property type="match status" value="2"/>
</dbReference>
<sequence>MKKKILFMMINMNVGGMEKALLNMISAMPKNKYDITIYMLEEYGGFLKTIPKEVRIEYFSGYENMKDLLNQPPQFMALKLFKQHQMIKAGIILLLHVISKILMDRSIYFKYLLRNYPIINQKYDIAIAYAGPNDFISYFVINKINAKQKFQWVHFDITKIGFNRRFSMKIYKKFDGIFVVSNEAKTKLLNMLPSIKGKTIVFQNIVSPSLILNQAKEGKGFNDHFGGIRILTVGRLSAEKGQDLAIKALAKLKNDGFNVRWYCVGDGNSRGEYESLIKKYNVQSHFILLGSDPNPYPYMDQCDIYVQPSRYEGYCITLMEARCLKKPIVTTDVNGVKEQIQDGESGLIVGIDVDEIYLGIRKLISDIPLRERFSTKLSNEDFTSFDQMEKLNGIIN</sequence>
<evidence type="ECO:0000313" key="2">
    <source>
        <dbReference type="EMBL" id="MFK9089945.1"/>
    </source>
</evidence>
<gene>
    <name evidence="2" type="ORF">ACJEBI_00425</name>
</gene>
<dbReference type="InterPro" id="IPR001296">
    <property type="entry name" value="Glyco_trans_1"/>
</dbReference>
<keyword evidence="3" id="KW-1185">Reference proteome</keyword>
<dbReference type="EC" id="2.4.-.-" evidence="2"/>
<dbReference type="PANTHER" id="PTHR12526">
    <property type="entry name" value="GLYCOSYLTRANSFERASE"/>
    <property type="match status" value="1"/>
</dbReference>
<proteinExistence type="predicted"/>
<dbReference type="PANTHER" id="PTHR12526:SF630">
    <property type="entry name" value="GLYCOSYLTRANSFERASE"/>
    <property type="match status" value="1"/>
</dbReference>
<evidence type="ECO:0000313" key="3">
    <source>
        <dbReference type="Proteomes" id="UP001623041"/>
    </source>
</evidence>
<evidence type="ECO:0000259" key="1">
    <source>
        <dbReference type="Pfam" id="PF00534"/>
    </source>
</evidence>
<feature type="domain" description="Glycosyl transferase family 1" evidence="1">
    <location>
        <begin position="229"/>
        <end position="375"/>
    </location>
</feature>
<reference evidence="2 3" key="1">
    <citation type="submission" date="2024-11" db="EMBL/GenBank/DDBJ databases">
        <authorList>
            <person name="Lucas J.A."/>
        </authorList>
    </citation>
    <scope>NUCLEOTIDE SEQUENCE [LARGE SCALE GENOMIC DNA]</scope>
    <source>
        <strain evidence="2 3">Z 5.4</strain>
    </source>
</reference>
<dbReference type="Proteomes" id="UP001623041">
    <property type="component" value="Unassembled WGS sequence"/>
</dbReference>
<name>A0ABW8R920_9BACI</name>
<dbReference type="CDD" id="cd03811">
    <property type="entry name" value="GT4_GT28_WabH-like"/>
    <property type="match status" value="1"/>
</dbReference>
<keyword evidence="2" id="KW-0328">Glycosyltransferase</keyword>
<comment type="caution">
    <text evidence="2">The sequence shown here is derived from an EMBL/GenBank/DDBJ whole genome shotgun (WGS) entry which is preliminary data.</text>
</comment>
<organism evidence="2 3">
    <name type="scientific">Bacillus salipaludis</name>
    <dbReference type="NCBI Taxonomy" id="2547811"/>
    <lineage>
        <taxon>Bacteria</taxon>
        <taxon>Bacillati</taxon>
        <taxon>Bacillota</taxon>
        <taxon>Bacilli</taxon>
        <taxon>Bacillales</taxon>
        <taxon>Bacillaceae</taxon>
        <taxon>Bacillus</taxon>
    </lineage>
</organism>